<dbReference type="Gramene" id="KRH45997">
    <property type="protein sequence ID" value="KRH45997"/>
    <property type="gene ID" value="GLYMA_08G305700"/>
</dbReference>
<name>A0A0R0IUR5_SOYBN</name>
<reference evidence="1" key="3">
    <citation type="submission" date="2018-07" db="EMBL/GenBank/DDBJ databases">
        <title>WGS assembly of Glycine max.</title>
        <authorList>
            <person name="Schmutz J."/>
            <person name="Cannon S."/>
            <person name="Schlueter J."/>
            <person name="Ma J."/>
            <person name="Mitros T."/>
            <person name="Nelson W."/>
            <person name="Hyten D."/>
            <person name="Song Q."/>
            <person name="Thelen J."/>
            <person name="Cheng J."/>
            <person name="Xu D."/>
            <person name="Hellsten U."/>
            <person name="May G."/>
            <person name="Yu Y."/>
            <person name="Sakurai T."/>
            <person name="Umezawa T."/>
            <person name="Bhattacharyya M."/>
            <person name="Sandhu D."/>
            <person name="Valliyodan B."/>
            <person name="Lindquist E."/>
            <person name="Peto M."/>
            <person name="Grant D."/>
            <person name="Shu S."/>
            <person name="Goodstein D."/>
            <person name="Barry K."/>
            <person name="Futrell-Griggs M."/>
            <person name="Abernathy B."/>
            <person name="Du J."/>
            <person name="Tian Z."/>
            <person name="Zhu L."/>
            <person name="Gill N."/>
            <person name="Joshi T."/>
            <person name="Libault M."/>
            <person name="Sethuraman A."/>
            <person name="Zhang X."/>
            <person name="Shinozaki K."/>
            <person name="Nguyen H."/>
            <person name="Wing R."/>
            <person name="Cregan P."/>
            <person name="Specht J."/>
            <person name="Grimwood J."/>
            <person name="Rokhsar D."/>
            <person name="Stacey G."/>
            <person name="Shoemaker R."/>
            <person name="Jackson S."/>
        </authorList>
    </citation>
    <scope>NUCLEOTIDE SEQUENCE</scope>
    <source>
        <tissue evidence="1">Callus</tissue>
    </source>
</reference>
<gene>
    <name evidence="1" type="ORF">GLYMA_08G305700</name>
</gene>
<dbReference type="EMBL" id="CM000841">
    <property type="protein sequence ID" value="KRH45997.1"/>
    <property type="molecule type" value="Genomic_DNA"/>
</dbReference>
<dbReference type="AlphaFoldDB" id="A0A0R0IUR5"/>
<dbReference type="EnsemblPlants" id="KRH45997">
    <property type="protein sequence ID" value="KRH45997"/>
    <property type="gene ID" value="GLYMA_08G305700"/>
</dbReference>
<proteinExistence type="predicted"/>
<evidence type="ECO:0000313" key="3">
    <source>
        <dbReference type="Proteomes" id="UP000008827"/>
    </source>
</evidence>
<reference evidence="1 2" key="1">
    <citation type="journal article" date="2010" name="Nature">
        <title>Genome sequence of the palaeopolyploid soybean.</title>
        <authorList>
            <person name="Schmutz J."/>
            <person name="Cannon S.B."/>
            <person name="Schlueter J."/>
            <person name="Ma J."/>
            <person name="Mitros T."/>
            <person name="Nelson W."/>
            <person name="Hyten D.L."/>
            <person name="Song Q."/>
            <person name="Thelen J.J."/>
            <person name="Cheng J."/>
            <person name="Xu D."/>
            <person name="Hellsten U."/>
            <person name="May G.D."/>
            <person name="Yu Y."/>
            <person name="Sakurai T."/>
            <person name="Umezawa T."/>
            <person name="Bhattacharyya M.K."/>
            <person name="Sandhu D."/>
            <person name="Valliyodan B."/>
            <person name="Lindquist E."/>
            <person name="Peto M."/>
            <person name="Grant D."/>
            <person name="Shu S."/>
            <person name="Goodstein D."/>
            <person name="Barry K."/>
            <person name="Futrell-Griggs M."/>
            <person name="Abernathy B."/>
            <person name="Du J."/>
            <person name="Tian Z."/>
            <person name="Zhu L."/>
            <person name="Gill N."/>
            <person name="Joshi T."/>
            <person name="Libault M."/>
            <person name="Sethuraman A."/>
            <person name="Zhang X.-C."/>
            <person name="Shinozaki K."/>
            <person name="Nguyen H.T."/>
            <person name="Wing R.A."/>
            <person name="Cregan P."/>
            <person name="Specht J."/>
            <person name="Grimwood J."/>
            <person name="Rokhsar D."/>
            <person name="Stacey G."/>
            <person name="Shoemaker R.C."/>
            <person name="Jackson S.A."/>
        </authorList>
    </citation>
    <scope>NUCLEOTIDE SEQUENCE</scope>
    <source>
        <strain evidence="2">cv. Williams 82</strain>
        <tissue evidence="1">Callus</tissue>
    </source>
</reference>
<organism evidence="1">
    <name type="scientific">Glycine max</name>
    <name type="common">Soybean</name>
    <name type="synonym">Glycine hispida</name>
    <dbReference type="NCBI Taxonomy" id="3847"/>
    <lineage>
        <taxon>Eukaryota</taxon>
        <taxon>Viridiplantae</taxon>
        <taxon>Streptophyta</taxon>
        <taxon>Embryophyta</taxon>
        <taxon>Tracheophyta</taxon>
        <taxon>Spermatophyta</taxon>
        <taxon>Magnoliopsida</taxon>
        <taxon>eudicotyledons</taxon>
        <taxon>Gunneridae</taxon>
        <taxon>Pentapetalae</taxon>
        <taxon>rosids</taxon>
        <taxon>fabids</taxon>
        <taxon>Fabales</taxon>
        <taxon>Fabaceae</taxon>
        <taxon>Papilionoideae</taxon>
        <taxon>50 kb inversion clade</taxon>
        <taxon>NPAAA clade</taxon>
        <taxon>indigoferoid/millettioid clade</taxon>
        <taxon>Phaseoleae</taxon>
        <taxon>Glycine</taxon>
        <taxon>Glycine subgen. Soja</taxon>
    </lineage>
</organism>
<dbReference type="Proteomes" id="UP000008827">
    <property type="component" value="Chromosome 8"/>
</dbReference>
<evidence type="ECO:0000313" key="2">
    <source>
        <dbReference type="EnsemblPlants" id="KRH45997"/>
    </source>
</evidence>
<evidence type="ECO:0000313" key="1">
    <source>
        <dbReference type="EMBL" id="KRH45997.1"/>
    </source>
</evidence>
<protein>
    <submittedName>
        <fullName evidence="1 2">Uncharacterized protein</fullName>
    </submittedName>
</protein>
<accession>A0A0R0IUR5</accession>
<reference evidence="2" key="2">
    <citation type="submission" date="2018-02" db="UniProtKB">
        <authorList>
            <consortium name="EnsemblPlants"/>
        </authorList>
    </citation>
    <scope>IDENTIFICATION</scope>
    <source>
        <strain evidence="2">Williams 82</strain>
    </source>
</reference>
<dbReference type="InParanoid" id="A0A0R0IUR5"/>
<sequence length="85" mass="10215">MVERDIAFGKIYITKFRIADNYHLTPKTNYSLILRYQMCNKDKVGAKNKGDHSKNINISRHQYRTKIHNNYNIYLHTKILLKLQF</sequence>
<keyword evidence="3" id="KW-1185">Reference proteome</keyword>